<dbReference type="OrthoDB" id="9776731at2"/>
<feature type="binding site" evidence="2">
    <location>
        <position position="141"/>
    </location>
    <ligand>
        <name>Mn(2+)</name>
        <dbReference type="ChEBI" id="CHEBI:29035"/>
        <label>2</label>
    </ligand>
</feature>
<evidence type="ECO:0000259" key="3">
    <source>
        <dbReference type="Pfam" id="PF07687"/>
    </source>
</evidence>
<feature type="binding site" evidence="2">
    <location>
        <position position="365"/>
    </location>
    <ligand>
        <name>Mn(2+)</name>
        <dbReference type="ChEBI" id="CHEBI:29035"/>
        <label>2</label>
    </ligand>
</feature>
<dbReference type="NCBIfam" id="TIGR01891">
    <property type="entry name" value="amidohydrolases"/>
    <property type="match status" value="1"/>
</dbReference>
<dbReference type="InterPro" id="IPR017439">
    <property type="entry name" value="Amidohydrolase"/>
</dbReference>
<comment type="cofactor">
    <cofactor evidence="2">
        <name>Mn(2+)</name>
        <dbReference type="ChEBI" id="CHEBI:29035"/>
    </cofactor>
    <text evidence="2">The Mn(2+) ion enhances activity.</text>
</comment>
<dbReference type="InterPro" id="IPR011650">
    <property type="entry name" value="Peptidase_M20_dimer"/>
</dbReference>
<dbReference type="GO" id="GO:0046872">
    <property type="term" value="F:metal ion binding"/>
    <property type="evidence" value="ECO:0007669"/>
    <property type="project" value="UniProtKB-KW"/>
</dbReference>
<keyword evidence="1" id="KW-0378">Hydrolase</keyword>
<dbReference type="GO" id="GO:0050118">
    <property type="term" value="F:N-acetyldiaminopimelate deacetylase activity"/>
    <property type="evidence" value="ECO:0007669"/>
    <property type="project" value="UniProtKB-ARBA"/>
</dbReference>
<protein>
    <submittedName>
        <fullName evidence="4">N-acyl-L-amino acid amidohydrolase</fullName>
    </submittedName>
</protein>
<dbReference type="PIRSF" id="PIRSF005962">
    <property type="entry name" value="Pept_M20D_amidohydro"/>
    <property type="match status" value="1"/>
</dbReference>
<dbReference type="SUPFAM" id="SSF53187">
    <property type="entry name" value="Zn-dependent exopeptidases"/>
    <property type="match status" value="1"/>
</dbReference>
<dbReference type="GO" id="GO:0019877">
    <property type="term" value="P:diaminopimelate biosynthetic process"/>
    <property type="evidence" value="ECO:0007669"/>
    <property type="project" value="UniProtKB-ARBA"/>
</dbReference>
<dbReference type="Gene3D" id="3.40.630.10">
    <property type="entry name" value="Zn peptidases"/>
    <property type="match status" value="1"/>
</dbReference>
<dbReference type="EMBL" id="CP008876">
    <property type="protein sequence ID" value="AIF65802.1"/>
    <property type="molecule type" value="Genomic_DNA"/>
</dbReference>
<keyword evidence="2" id="KW-0464">Manganese</keyword>
<keyword evidence="2" id="KW-0479">Metal-binding</keyword>
<dbReference type="GeneID" id="34221957"/>
<sequence length="393" mass="42433">MLTKQTEIELSNDQVEEIISWRRYLHQHPELSFQEYKTSAFIYETLSTFPNLEVTRPTETSVLAVLKGAYSGKTIGFRADMDALPIQEETGLPYASKNDGVMHACGHDGHTAILLGVAKALSAQKDKIHGEIRFFFQHAEEMLPGGAREMVAADVTEGVDYVFGLHLSSLTPVGQLTITPGAATSNSDMFHVTIKGKGGHSSQPENTIDPVVTSAQIITSLQTVVSRITSPKDELVVSVTTLQAGDAVNVIPEQVKIGASVRSFSQDVRKRAVEAIEQIIKGVSEANGCQYELNYTYGYDSVMNDTKATAIAVEAIRRKLGEAAYAEGEAIMGGEDFSAFSNVVPGCFVFVGACAPNNQTPAPHHHPKFLIDEAALADGANMFLAIAEDLVLE</sequence>
<dbReference type="InterPro" id="IPR002933">
    <property type="entry name" value="Peptidase_M20"/>
</dbReference>
<dbReference type="PANTHER" id="PTHR11014">
    <property type="entry name" value="PEPTIDASE M20 FAMILY MEMBER"/>
    <property type="match status" value="1"/>
</dbReference>
<dbReference type="HOGENOM" id="CLU_023257_0_1_9"/>
<dbReference type="AlphaFoldDB" id="A0A075LIP7"/>
<feature type="binding site" evidence="2">
    <location>
        <position position="166"/>
    </location>
    <ligand>
        <name>Mn(2+)</name>
        <dbReference type="ChEBI" id="CHEBI:29035"/>
        <label>2</label>
    </ligand>
</feature>
<organism evidence="4 5">
    <name type="scientific">Terribacillus saccharophilus</name>
    <dbReference type="NCBI Taxonomy" id="361277"/>
    <lineage>
        <taxon>Bacteria</taxon>
        <taxon>Bacillati</taxon>
        <taxon>Bacillota</taxon>
        <taxon>Bacilli</taxon>
        <taxon>Bacillales</taxon>
        <taxon>Bacillaceae</taxon>
        <taxon>Terribacillus</taxon>
    </lineage>
</organism>
<evidence type="ECO:0000313" key="4">
    <source>
        <dbReference type="EMBL" id="AIF65802.1"/>
    </source>
</evidence>
<dbReference type="FunFam" id="3.30.70.360:FF:000001">
    <property type="entry name" value="N-acetyldiaminopimelate deacetylase"/>
    <property type="match status" value="1"/>
</dbReference>
<name>A0A075LIP7_9BACI</name>
<dbReference type="Gene3D" id="3.30.70.360">
    <property type="match status" value="1"/>
</dbReference>
<dbReference type="KEGG" id="tap:GZ22_03510"/>
<dbReference type="Pfam" id="PF01546">
    <property type="entry name" value="Peptidase_M20"/>
    <property type="match status" value="1"/>
</dbReference>
<proteinExistence type="predicted"/>
<gene>
    <name evidence="4" type="ORF">GZ22_03510</name>
</gene>
<feature type="domain" description="Peptidase M20 dimerisation" evidence="3">
    <location>
        <begin position="184"/>
        <end position="282"/>
    </location>
</feature>
<dbReference type="InterPro" id="IPR036264">
    <property type="entry name" value="Bact_exopeptidase_dim_dom"/>
</dbReference>
<dbReference type="RefSeq" id="WP_038558641.1">
    <property type="nucleotide sequence ID" value="NZ_CP008876.1"/>
</dbReference>
<evidence type="ECO:0000313" key="5">
    <source>
        <dbReference type="Proteomes" id="UP000027980"/>
    </source>
</evidence>
<reference evidence="4 5" key="1">
    <citation type="submission" date="2014-07" db="EMBL/GenBank/DDBJ databases">
        <title>Complete genome sequence of a moderately halophilic bacterium Terribacillus aidingensis MP602, isolated from Cryptomeria fortunei in Tianmu mountain in China.</title>
        <authorList>
            <person name="Wang Y."/>
            <person name="Lu P."/>
            <person name="Zhang L."/>
        </authorList>
    </citation>
    <scope>NUCLEOTIDE SEQUENCE [LARGE SCALE GENOMIC DNA]</scope>
    <source>
        <strain evidence="4 5">MP602</strain>
    </source>
</reference>
<feature type="binding site" evidence="2">
    <location>
        <position position="107"/>
    </location>
    <ligand>
        <name>Mn(2+)</name>
        <dbReference type="ChEBI" id="CHEBI:29035"/>
        <label>2</label>
    </ligand>
</feature>
<evidence type="ECO:0000256" key="1">
    <source>
        <dbReference type="ARBA" id="ARBA00022801"/>
    </source>
</evidence>
<accession>A0A075LIP7</accession>
<dbReference type="Proteomes" id="UP000027980">
    <property type="component" value="Chromosome"/>
</dbReference>
<feature type="binding site" evidence="2">
    <location>
        <position position="105"/>
    </location>
    <ligand>
        <name>Mn(2+)</name>
        <dbReference type="ChEBI" id="CHEBI:29035"/>
        <label>2</label>
    </ligand>
</feature>
<evidence type="ECO:0000256" key="2">
    <source>
        <dbReference type="PIRSR" id="PIRSR005962-1"/>
    </source>
</evidence>
<dbReference type="Pfam" id="PF07687">
    <property type="entry name" value="M20_dimer"/>
    <property type="match status" value="1"/>
</dbReference>
<dbReference type="SUPFAM" id="SSF55031">
    <property type="entry name" value="Bacterial exopeptidase dimerisation domain"/>
    <property type="match status" value="1"/>
</dbReference>
<dbReference type="PANTHER" id="PTHR11014:SF63">
    <property type="entry name" value="METALLOPEPTIDASE, PUTATIVE (AFU_ORTHOLOGUE AFUA_6G09600)-RELATED"/>
    <property type="match status" value="1"/>
</dbReference>